<protein>
    <submittedName>
        <fullName evidence="1">Uncharacterized protein</fullName>
    </submittedName>
</protein>
<dbReference type="AlphaFoldDB" id="A0A0E9WAK0"/>
<organism evidence="1">
    <name type="scientific">Anguilla anguilla</name>
    <name type="common">European freshwater eel</name>
    <name type="synonym">Muraena anguilla</name>
    <dbReference type="NCBI Taxonomy" id="7936"/>
    <lineage>
        <taxon>Eukaryota</taxon>
        <taxon>Metazoa</taxon>
        <taxon>Chordata</taxon>
        <taxon>Craniata</taxon>
        <taxon>Vertebrata</taxon>
        <taxon>Euteleostomi</taxon>
        <taxon>Actinopterygii</taxon>
        <taxon>Neopterygii</taxon>
        <taxon>Teleostei</taxon>
        <taxon>Anguilliformes</taxon>
        <taxon>Anguillidae</taxon>
        <taxon>Anguilla</taxon>
    </lineage>
</organism>
<accession>A0A0E9WAK0</accession>
<reference evidence="1" key="2">
    <citation type="journal article" date="2015" name="Fish Shellfish Immunol.">
        <title>Early steps in the European eel (Anguilla anguilla)-Vibrio vulnificus interaction in the gills: Role of the RtxA13 toxin.</title>
        <authorList>
            <person name="Callol A."/>
            <person name="Pajuelo D."/>
            <person name="Ebbesson L."/>
            <person name="Teles M."/>
            <person name="MacKenzie S."/>
            <person name="Amaro C."/>
        </authorList>
    </citation>
    <scope>NUCLEOTIDE SEQUENCE</scope>
</reference>
<proteinExistence type="predicted"/>
<name>A0A0E9WAK0_ANGAN</name>
<dbReference type="EMBL" id="GBXM01021271">
    <property type="protein sequence ID" value="JAH87306.1"/>
    <property type="molecule type" value="Transcribed_RNA"/>
</dbReference>
<sequence length="35" mass="4212">MLDENTLWRDSLRVLGILYKVQNSETRNNVFFLLL</sequence>
<reference evidence="1" key="1">
    <citation type="submission" date="2014-11" db="EMBL/GenBank/DDBJ databases">
        <authorList>
            <person name="Amaro Gonzalez C."/>
        </authorList>
    </citation>
    <scope>NUCLEOTIDE SEQUENCE</scope>
</reference>
<evidence type="ECO:0000313" key="1">
    <source>
        <dbReference type="EMBL" id="JAH87306.1"/>
    </source>
</evidence>